<dbReference type="Gene3D" id="3.40.1090.10">
    <property type="entry name" value="Cytosolic phospholipase A2 catalytic domain"/>
    <property type="match status" value="1"/>
</dbReference>
<evidence type="ECO:0000313" key="3">
    <source>
        <dbReference type="EMBL" id="KAK4194080.1"/>
    </source>
</evidence>
<keyword evidence="1" id="KW-0378">Hydrolase</keyword>
<accession>A0AAN7AQM4</accession>
<keyword evidence="2" id="KW-0442">Lipid degradation</keyword>
<organism evidence="3 4">
    <name type="scientific">Triangularia verruculosa</name>
    <dbReference type="NCBI Taxonomy" id="2587418"/>
    <lineage>
        <taxon>Eukaryota</taxon>
        <taxon>Fungi</taxon>
        <taxon>Dikarya</taxon>
        <taxon>Ascomycota</taxon>
        <taxon>Pezizomycotina</taxon>
        <taxon>Sordariomycetes</taxon>
        <taxon>Sordariomycetidae</taxon>
        <taxon>Sordariales</taxon>
        <taxon>Podosporaceae</taxon>
        <taxon>Triangularia</taxon>
    </lineage>
</organism>
<dbReference type="PANTHER" id="PTHR24185:SF1">
    <property type="entry name" value="CALCIUM-INDEPENDENT PHOSPHOLIPASE A2-GAMMA"/>
    <property type="match status" value="1"/>
</dbReference>
<keyword evidence="2" id="KW-0443">Lipid metabolism</keyword>
<dbReference type="GO" id="GO:0016020">
    <property type="term" value="C:membrane"/>
    <property type="evidence" value="ECO:0007669"/>
    <property type="project" value="TreeGrafter"/>
</dbReference>
<dbReference type="InterPro" id="IPR016035">
    <property type="entry name" value="Acyl_Trfase/lysoPLipase"/>
</dbReference>
<dbReference type="PANTHER" id="PTHR24185">
    <property type="entry name" value="CALCIUM-INDEPENDENT PHOSPHOLIPASE A2-GAMMA"/>
    <property type="match status" value="1"/>
</dbReference>
<sequence length="70" mass="7474">GGVRGLVELIMLEKLQKQLNGIPVQNFFDLIVGTRQVAATGGIVALGLGVRNLSVSDCIRDFKDLCGKAF</sequence>
<dbReference type="GO" id="GO:0019369">
    <property type="term" value="P:arachidonate metabolic process"/>
    <property type="evidence" value="ECO:0007669"/>
    <property type="project" value="TreeGrafter"/>
</dbReference>
<feature type="non-terminal residue" evidence="3">
    <location>
        <position position="70"/>
    </location>
</feature>
<dbReference type="GO" id="GO:0016042">
    <property type="term" value="P:lipid catabolic process"/>
    <property type="evidence" value="ECO:0007669"/>
    <property type="project" value="UniProtKB-KW"/>
</dbReference>
<evidence type="ECO:0000256" key="2">
    <source>
        <dbReference type="ARBA" id="ARBA00022963"/>
    </source>
</evidence>
<dbReference type="AlphaFoldDB" id="A0AAN7AQM4"/>
<dbReference type="GO" id="GO:0047499">
    <property type="term" value="F:calcium-independent phospholipase A2 activity"/>
    <property type="evidence" value="ECO:0007669"/>
    <property type="project" value="TreeGrafter"/>
</dbReference>
<dbReference type="Proteomes" id="UP001303160">
    <property type="component" value="Unassembled WGS sequence"/>
</dbReference>
<dbReference type="EMBL" id="MU864105">
    <property type="protein sequence ID" value="KAK4194080.1"/>
    <property type="molecule type" value="Genomic_DNA"/>
</dbReference>
<reference evidence="3" key="2">
    <citation type="submission" date="2023-05" db="EMBL/GenBank/DDBJ databases">
        <authorList>
            <consortium name="Lawrence Berkeley National Laboratory"/>
            <person name="Steindorff A."/>
            <person name="Hensen N."/>
            <person name="Bonometti L."/>
            <person name="Westerberg I."/>
            <person name="Brannstrom I.O."/>
            <person name="Guillou S."/>
            <person name="Cros-Aarteil S."/>
            <person name="Calhoun S."/>
            <person name="Haridas S."/>
            <person name="Kuo A."/>
            <person name="Mondo S."/>
            <person name="Pangilinan J."/>
            <person name="Riley R."/>
            <person name="Labutti K."/>
            <person name="Andreopoulos B."/>
            <person name="Lipzen A."/>
            <person name="Chen C."/>
            <person name="Yanf M."/>
            <person name="Daum C."/>
            <person name="Ng V."/>
            <person name="Clum A."/>
            <person name="Ohm R."/>
            <person name="Martin F."/>
            <person name="Silar P."/>
            <person name="Natvig D."/>
            <person name="Lalanne C."/>
            <person name="Gautier V."/>
            <person name="Ament-Velasquez S.L."/>
            <person name="Kruys A."/>
            <person name="Hutchinson M.I."/>
            <person name="Powell A.J."/>
            <person name="Barry K."/>
            <person name="Miller A.N."/>
            <person name="Grigoriev I.V."/>
            <person name="Debuchy R."/>
            <person name="Gladieux P."/>
            <person name="Thoren M.H."/>
            <person name="Johannesson H."/>
        </authorList>
    </citation>
    <scope>NUCLEOTIDE SEQUENCE</scope>
    <source>
        <strain evidence="3">CBS 315.58</strain>
    </source>
</reference>
<dbReference type="SUPFAM" id="SSF52151">
    <property type="entry name" value="FabD/lysophospholipase-like"/>
    <property type="match status" value="1"/>
</dbReference>
<keyword evidence="4" id="KW-1185">Reference proteome</keyword>
<evidence type="ECO:0000313" key="4">
    <source>
        <dbReference type="Proteomes" id="UP001303160"/>
    </source>
</evidence>
<reference evidence="3" key="1">
    <citation type="journal article" date="2023" name="Mol. Phylogenet. Evol.">
        <title>Genome-scale phylogeny and comparative genomics of the fungal order Sordariales.</title>
        <authorList>
            <person name="Hensen N."/>
            <person name="Bonometti L."/>
            <person name="Westerberg I."/>
            <person name="Brannstrom I.O."/>
            <person name="Guillou S."/>
            <person name="Cros-Aarteil S."/>
            <person name="Calhoun S."/>
            <person name="Haridas S."/>
            <person name="Kuo A."/>
            <person name="Mondo S."/>
            <person name="Pangilinan J."/>
            <person name="Riley R."/>
            <person name="LaButti K."/>
            <person name="Andreopoulos B."/>
            <person name="Lipzen A."/>
            <person name="Chen C."/>
            <person name="Yan M."/>
            <person name="Daum C."/>
            <person name="Ng V."/>
            <person name="Clum A."/>
            <person name="Steindorff A."/>
            <person name="Ohm R.A."/>
            <person name="Martin F."/>
            <person name="Silar P."/>
            <person name="Natvig D.O."/>
            <person name="Lalanne C."/>
            <person name="Gautier V."/>
            <person name="Ament-Velasquez S.L."/>
            <person name="Kruys A."/>
            <person name="Hutchinson M.I."/>
            <person name="Powell A.J."/>
            <person name="Barry K."/>
            <person name="Miller A.N."/>
            <person name="Grigoriev I.V."/>
            <person name="Debuchy R."/>
            <person name="Gladieux P."/>
            <person name="Hiltunen Thoren M."/>
            <person name="Johannesson H."/>
        </authorList>
    </citation>
    <scope>NUCLEOTIDE SEQUENCE</scope>
    <source>
        <strain evidence="3">CBS 315.58</strain>
    </source>
</reference>
<protein>
    <submittedName>
        <fullName evidence="3">Uncharacterized protein</fullName>
    </submittedName>
</protein>
<name>A0AAN7AQM4_9PEZI</name>
<gene>
    <name evidence="3" type="ORF">QBC40DRAFT_154913</name>
</gene>
<evidence type="ECO:0000256" key="1">
    <source>
        <dbReference type="ARBA" id="ARBA00022801"/>
    </source>
</evidence>
<feature type="non-terminal residue" evidence="3">
    <location>
        <position position="1"/>
    </location>
</feature>
<proteinExistence type="predicted"/>
<comment type="caution">
    <text evidence="3">The sequence shown here is derived from an EMBL/GenBank/DDBJ whole genome shotgun (WGS) entry which is preliminary data.</text>
</comment>